<evidence type="ECO:0000256" key="4">
    <source>
        <dbReference type="ARBA" id="ARBA00030169"/>
    </source>
</evidence>
<name>A0A7Y6MYI9_9BURK</name>
<dbReference type="RefSeq" id="WP_176108476.1">
    <property type="nucleotide sequence ID" value="NZ_JAALDK010000001.1"/>
</dbReference>
<feature type="binding site" evidence="5">
    <location>
        <position position="129"/>
    </location>
    <ligand>
        <name>Mg(2+)</name>
        <dbReference type="ChEBI" id="CHEBI:18420"/>
    </ligand>
</feature>
<dbReference type="PANTHER" id="PTHR33254">
    <property type="entry name" value="4-HYDROXY-4-METHYL-2-OXOGLUTARATE ALDOLASE 3-RELATED"/>
    <property type="match status" value="1"/>
</dbReference>
<organism evidence="6 7">
    <name type="scientific">Paraburkholderia youngii</name>
    <dbReference type="NCBI Taxonomy" id="2782701"/>
    <lineage>
        <taxon>Bacteria</taxon>
        <taxon>Pseudomonadati</taxon>
        <taxon>Pseudomonadota</taxon>
        <taxon>Betaproteobacteria</taxon>
        <taxon>Burkholderiales</taxon>
        <taxon>Burkholderiaceae</taxon>
        <taxon>Paraburkholderia</taxon>
    </lineage>
</organism>
<dbReference type="AlphaFoldDB" id="A0A7Y6MYI9"/>
<dbReference type="GeneID" id="301102757"/>
<gene>
    <name evidence="6" type="ORF">G5S42_20655</name>
</gene>
<dbReference type="CDD" id="cd16841">
    <property type="entry name" value="RraA_family"/>
    <property type="match status" value="1"/>
</dbReference>
<dbReference type="GO" id="GO:0046872">
    <property type="term" value="F:metal ion binding"/>
    <property type="evidence" value="ECO:0007669"/>
    <property type="project" value="UniProtKB-KW"/>
</dbReference>
<comment type="cofactor">
    <cofactor evidence="1">
        <name>a divalent metal cation</name>
        <dbReference type="ChEBI" id="CHEBI:60240"/>
    </cofactor>
</comment>
<feature type="binding site" evidence="5">
    <location>
        <begin position="106"/>
        <end position="109"/>
    </location>
    <ligand>
        <name>substrate</name>
    </ligand>
</feature>
<protein>
    <recommendedName>
        <fullName evidence="2">Putative 4-hydroxy-4-methyl-2-oxoglutarate aldolase</fullName>
    </recommendedName>
    <alternativeName>
        <fullName evidence="3">Regulator of ribonuclease activity homolog</fullName>
    </alternativeName>
    <alternativeName>
        <fullName evidence="4">RraA-like protein</fullName>
    </alternativeName>
</protein>
<evidence type="ECO:0000313" key="6">
    <source>
        <dbReference type="EMBL" id="NUY02058.1"/>
    </source>
</evidence>
<feature type="binding site" evidence="5">
    <location>
        <position position="128"/>
    </location>
    <ligand>
        <name>substrate</name>
    </ligand>
</feature>
<dbReference type="EMBL" id="JAALDK010000001">
    <property type="protein sequence ID" value="NUY02058.1"/>
    <property type="molecule type" value="Genomic_DNA"/>
</dbReference>
<dbReference type="InterPro" id="IPR005493">
    <property type="entry name" value="RraA/RraA-like"/>
</dbReference>
<sequence>MSATNNVKEHDSSTTIRTDFERVDAKVVEAARNVPAAALHEAGGKIGVLPTSIKPVAPGFRICGTAFTVHSPGGDNLWLHRAILAAKPGDVLVVYANGAYDHGYWGEVMTTAAKVRGLVGLVIDGCVRDADLLEQIGFPVFSRGLSIRGTGKDYGAIGWLNAPVLLGNTTIEPGDLIVGDRDGVVAVPRARASEVVAKAAQREIDEAAICKRIEAGETTMQIYGFH</sequence>
<dbReference type="Proteomes" id="UP000594380">
    <property type="component" value="Unassembled WGS sequence"/>
</dbReference>
<comment type="cofactor">
    <cofactor evidence="5">
        <name>Mg(2+)</name>
        <dbReference type="ChEBI" id="CHEBI:18420"/>
    </cofactor>
</comment>
<evidence type="ECO:0000313" key="7">
    <source>
        <dbReference type="Proteomes" id="UP000594380"/>
    </source>
</evidence>
<dbReference type="Pfam" id="PF03737">
    <property type="entry name" value="RraA-like"/>
    <property type="match status" value="1"/>
</dbReference>
<evidence type="ECO:0000256" key="3">
    <source>
        <dbReference type="ARBA" id="ARBA00029596"/>
    </source>
</evidence>
<dbReference type="PANTHER" id="PTHR33254:SF4">
    <property type="entry name" value="4-HYDROXY-4-METHYL-2-OXOGLUTARATE ALDOLASE 3-RELATED"/>
    <property type="match status" value="1"/>
</dbReference>
<dbReference type="SUPFAM" id="SSF89562">
    <property type="entry name" value="RraA-like"/>
    <property type="match status" value="1"/>
</dbReference>
<dbReference type="InterPro" id="IPR036704">
    <property type="entry name" value="RraA/RraA-like_sf"/>
</dbReference>
<proteinExistence type="predicted"/>
<accession>A0A7Y6MYI9</accession>
<dbReference type="Gene3D" id="3.50.30.40">
    <property type="entry name" value="Ribonuclease E inhibitor RraA/RraA-like"/>
    <property type="match status" value="1"/>
</dbReference>
<keyword evidence="5" id="KW-0460">Magnesium</keyword>
<comment type="caution">
    <text evidence="6">The sequence shown here is derived from an EMBL/GenBank/DDBJ whole genome shotgun (WGS) entry which is preliminary data.</text>
</comment>
<dbReference type="NCBIfam" id="NF006731">
    <property type="entry name" value="PRK09262.1"/>
    <property type="match status" value="1"/>
</dbReference>
<evidence type="ECO:0000256" key="5">
    <source>
        <dbReference type="PIRSR" id="PIRSR605493-1"/>
    </source>
</evidence>
<keyword evidence="5" id="KW-0479">Metal-binding</keyword>
<evidence type="ECO:0000256" key="2">
    <source>
        <dbReference type="ARBA" id="ARBA00016549"/>
    </source>
</evidence>
<evidence type="ECO:0000256" key="1">
    <source>
        <dbReference type="ARBA" id="ARBA00001968"/>
    </source>
</evidence>
<reference evidence="6 7" key="1">
    <citation type="submission" date="2020-02" db="EMBL/GenBank/DDBJ databases">
        <title>Paraburkholderia simonii sp. nov. and Paraburkholderia youngii sp. nov. Brazilian and Mexican Mimosa-associated rhizobia.</title>
        <authorList>
            <person name="Mavima L."/>
            <person name="Beukes C.W."/>
            <person name="Chan W.Y."/>
            <person name="Palmer M."/>
            <person name="De Meyer S.E."/>
            <person name="James E.K."/>
            <person name="Venter S.N."/>
            <person name="Steenkamp E.T."/>
        </authorList>
    </citation>
    <scope>NUCLEOTIDE SEQUENCE [LARGE SCALE GENOMIC DNA]</scope>
    <source>
        <strain evidence="6 7">JPY169</strain>
    </source>
</reference>